<name>A0ACB9ZS10_CATRO</name>
<proteinExistence type="predicted"/>
<sequence length="287" mass="33402">MEEEHQRKIAIFKYYEPRLGLASINVIIMYGMMNYRREHDEYHEDYDYGAHTHEGYNIGAYGKDDCDGRWRYLRSMNVFYGNGSNREEAIVQRRLMDNGDIVEHGDHFTFLNSLGTYLKRRYFIEFNSISCAIPRVDDCDFNIANCVSCLLGVEDRRSMEKEIGPSLEDLSVNLSLNPLFFIGSLMFDLSCYSFGNLDDTPLVELNIVHFAFEFDSNSLQHVCTITSIRGRRHSMEFEGQGKNVGGRLILCYGDLHCVFFQRVKILFTIECLLYDFGWELYGSSFHL</sequence>
<evidence type="ECO:0000313" key="1">
    <source>
        <dbReference type="EMBL" id="KAI5650512.1"/>
    </source>
</evidence>
<comment type="caution">
    <text evidence="1">The sequence shown here is derived from an EMBL/GenBank/DDBJ whole genome shotgun (WGS) entry which is preliminary data.</text>
</comment>
<evidence type="ECO:0000313" key="2">
    <source>
        <dbReference type="Proteomes" id="UP001060085"/>
    </source>
</evidence>
<protein>
    <submittedName>
        <fullName evidence="1">Uncharacterized protein</fullName>
    </submittedName>
</protein>
<keyword evidence="2" id="KW-1185">Reference proteome</keyword>
<dbReference type="EMBL" id="CM044708">
    <property type="protein sequence ID" value="KAI5650512.1"/>
    <property type="molecule type" value="Genomic_DNA"/>
</dbReference>
<dbReference type="Proteomes" id="UP001060085">
    <property type="component" value="Linkage Group LG08"/>
</dbReference>
<organism evidence="1 2">
    <name type="scientific">Catharanthus roseus</name>
    <name type="common">Madagascar periwinkle</name>
    <name type="synonym">Vinca rosea</name>
    <dbReference type="NCBI Taxonomy" id="4058"/>
    <lineage>
        <taxon>Eukaryota</taxon>
        <taxon>Viridiplantae</taxon>
        <taxon>Streptophyta</taxon>
        <taxon>Embryophyta</taxon>
        <taxon>Tracheophyta</taxon>
        <taxon>Spermatophyta</taxon>
        <taxon>Magnoliopsida</taxon>
        <taxon>eudicotyledons</taxon>
        <taxon>Gunneridae</taxon>
        <taxon>Pentapetalae</taxon>
        <taxon>asterids</taxon>
        <taxon>lamiids</taxon>
        <taxon>Gentianales</taxon>
        <taxon>Apocynaceae</taxon>
        <taxon>Rauvolfioideae</taxon>
        <taxon>Vinceae</taxon>
        <taxon>Catharanthinae</taxon>
        <taxon>Catharanthus</taxon>
    </lineage>
</organism>
<gene>
    <name evidence="1" type="ORF">M9H77_36517</name>
</gene>
<accession>A0ACB9ZS10</accession>
<reference evidence="2" key="1">
    <citation type="journal article" date="2023" name="Nat. Plants">
        <title>Single-cell RNA sequencing provides a high-resolution roadmap for understanding the multicellular compartmentation of specialized metabolism.</title>
        <authorList>
            <person name="Sun S."/>
            <person name="Shen X."/>
            <person name="Li Y."/>
            <person name="Li Y."/>
            <person name="Wang S."/>
            <person name="Li R."/>
            <person name="Zhang H."/>
            <person name="Shen G."/>
            <person name="Guo B."/>
            <person name="Wei J."/>
            <person name="Xu J."/>
            <person name="St-Pierre B."/>
            <person name="Chen S."/>
            <person name="Sun C."/>
        </authorList>
    </citation>
    <scope>NUCLEOTIDE SEQUENCE [LARGE SCALE GENOMIC DNA]</scope>
</reference>